<proteinExistence type="predicted"/>
<evidence type="ECO:0000313" key="3">
    <source>
        <dbReference type="Proteomes" id="UP001519363"/>
    </source>
</evidence>
<dbReference type="Pfam" id="PF00550">
    <property type="entry name" value="PP-binding"/>
    <property type="match status" value="1"/>
</dbReference>
<dbReference type="InterPro" id="IPR009081">
    <property type="entry name" value="PP-bd_ACP"/>
</dbReference>
<protein>
    <submittedName>
        <fullName evidence="2">Polyketide biosynthesis acyl carrier protein</fullName>
    </submittedName>
</protein>
<evidence type="ECO:0000313" key="2">
    <source>
        <dbReference type="EMBL" id="MBP2479459.1"/>
    </source>
</evidence>
<dbReference type="InterPro" id="IPR036736">
    <property type="entry name" value="ACP-like_sf"/>
</dbReference>
<dbReference type="EMBL" id="JAGIOO010000001">
    <property type="protein sequence ID" value="MBP2479459.1"/>
    <property type="molecule type" value="Genomic_DNA"/>
</dbReference>
<dbReference type="Proteomes" id="UP001519363">
    <property type="component" value="Unassembled WGS sequence"/>
</dbReference>
<dbReference type="PROSITE" id="PS50075">
    <property type="entry name" value="CARRIER"/>
    <property type="match status" value="1"/>
</dbReference>
<reference evidence="2 3" key="1">
    <citation type="submission" date="2021-03" db="EMBL/GenBank/DDBJ databases">
        <title>Sequencing the genomes of 1000 actinobacteria strains.</title>
        <authorList>
            <person name="Klenk H.-P."/>
        </authorList>
    </citation>
    <scope>NUCLEOTIDE SEQUENCE [LARGE SCALE GENOMIC DNA]</scope>
    <source>
        <strain evidence="2 3">DSM 44580</strain>
    </source>
</reference>
<gene>
    <name evidence="2" type="ORF">JOF53_008331</name>
</gene>
<comment type="caution">
    <text evidence="2">The sequence shown here is derived from an EMBL/GenBank/DDBJ whole genome shotgun (WGS) entry which is preliminary data.</text>
</comment>
<evidence type="ECO:0000259" key="1">
    <source>
        <dbReference type="PROSITE" id="PS50075"/>
    </source>
</evidence>
<sequence length="83" mass="8828">MTEESVLDLLRVATVRALPELDGTEITAETTLAELGANSLDRIDIVLEVQAELGAEGPARELPTDLTLRELAAALRAAGEWTA</sequence>
<dbReference type="SUPFAM" id="SSF47336">
    <property type="entry name" value="ACP-like"/>
    <property type="match status" value="1"/>
</dbReference>
<dbReference type="Gene3D" id="1.10.1200.10">
    <property type="entry name" value="ACP-like"/>
    <property type="match status" value="1"/>
</dbReference>
<organism evidence="2 3">
    <name type="scientific">Crossiella equi</name>
    <dbReference type="NCBI Taxonomy" id="130796"/>
    <lineage>
        <taxon>Bacteria</taxon>
        <taxon>Bacillati</taxon>
        <taxon>Actinomycetota</taxon>
        <taxon>Actinomycetes</taxon>
        <taxon>Pseudonocardiales</taxon>
        <taxon>Pseudonocardiaceae</taxon>
        <taxon>Crossiella</taxon>
    </lineage>
</organism>
<feature type="domain" description="Carrier" evidence="1">
    <location>
        <begin position="4"/>
        <end position="79"/>
    </location>
</feature>
<keyword evidence="3" id="KW-1185">Reference proteome</keyword>
<accession>A0ABS5AS98</accession>
<dbReference type="RefSeq" id="WP_086782843.1">
    <property type="nucleotide sequence ID" value="NZ_JAGIOO010000001.1"/>
</dbReference>
<name>A0ABS5AS98_9PSEU</name>